<dbReference type="Proteomes" id="UP000887226">
    <property type="component" value="Unassembled WGS sequence"/>
</dbReference>
<name>A0A9P7ZAI5_9HELO</name>
<keyword evidence="8" id="KW-1185">Reference proteome</keyword>
<feature type="non-terminal residue" evidence="7">
    <location>
        <position position="1"/>
    </location>
</feature>
<dbReference type="InterPro" id="IPR010255">
    <property type="entry name" value="Haem_peroxidase_sf"/>
</dbReference>
<dbReference type="EC" id="1.11.1.-" evidence="5"/>
<keyword evidence="2" id="KW-0408">Iron</keyword>
<protein>
    <recommendedName>
        <fullName evidence="5">Peroxidase</fullName>
        <ecNumber evidence="5">1.11.1.-</ecNumber>
    </recommendedName>
</protein>
<dbReference type="InterPro" id="IPR002016">
    <property type="entry name" value="Haem_peroxidase"/>
</dbReference>
<dbReference type="PROSITE" id="PS50873">
    <property type="entry name" value="PEROXIDASE_4"/>
    <property type="match status" value="1"/>
</dbReference>
<evidence type="ECO:0000313" key="7">
    <source>
        <dbReference type="EMBL" id="KAG9248351.1"/>
    </source>
</evidence>
<organism evidence="7 8">
    <name type="scientific">Calycina marina</name>
    <dbReference type="NCBI Taxonomy" id="1763456"/>
    <lineage>
        <taxon>Eukaryota</taxon>
        <taxon>Fungi</taxon>
        <taxon>Dikarya</taxon>
        <taxon>Ascomycota</taxon>
        <taxon>Pezizomycotina</taxon>
        <taxon>Leotiomycetes</taxon>
        <taxon>Helotiales</taxon>
        <taxon>Pezizellaceae</taxon>
        <taxon>Calycina</taxon>
    </lineage>
</organism>
<dbReference type="PANTHER" id="PTHR31356:SF66">
    <property type="entry name" value="CATALASE-PEROXIDASE"/>
    <property type="match status" value="1"/>
</dbReference>
<accession>A0A9P7ZAI5</accession>
<gene>
    <name evidence="7" type="ORF">BJ878DRAFT_412997</name>
</gene>
<dbReference type="Pfam" id="PF00141">
    <property type="entry name" value="peroxidase"/>
    <property type="match status" value="1"/>
</dbReference>
<evidence type="ECO:0000256" key="1">
    <source>
        <dbReference type="ARBA" id="ARBA00022559"/>
    </source>
</evidence>
<sequence>GGSCPAVWTNLVKDLRALFIDKTKTPSQFNDYARATIPATFHDCGTWNTTKGPTGGYDGAPILAYKAGTRPENNGLQDISTILLNIENSNYPRVGVADLIQVASYVTIATCSGGPVIATHVGRKDSAVGNSNGGLPDAYASDVKLFAKYYQYTLTHPMGVKPFASDSSLAADTTIGKKFKWMAHDLSHKFLHYSSALKNNPYTTITTKTTAPLL</sequence>
<dbReference type="AlphaFoldDB" id="A0A9P7ZAI5"/>
<dbReference type="OrthoDB" id="2113341at2759"/>
<proteinExistence type="inferred from homology"/>
<keyword evidence="2" id="KW-0349">Heme</keyword>
<dbReference type="GO" id="GO:0046872">
    <property type="term" value="F:metal ion binding"/>
    <property type="evidence" value="ECO:0007669"/>
    <property type="project" value="UniProtKB-UniRule"/>
</dbReference>
<keyword evidence="1 5" id="KW-0575">Peroxidase</keyword>
<dbReference type="SUPFAM" id="SSF48113">
    <property type="entry name" value="Heme-dependent peroxidases"/>
    <property type="match status" value="1"/>
</dbReference>
<comment type="similarity">
    <text evidence="4">Belongs to the peroxidase family.</text>
</comment>
<evidence type="ECO:0000256" key="5">
    <source>
        <dbReference type="RuleBase" id="RU363051"/>
    </source>
</evidence>
<dbReference type="GO" id="GO:0042744">
    <property type="term" value="P:hydrogen peroxide catabolic process"/>
    <property type="evidence" value="ECO:0007669"/>
    <property type="project" value="TreeGrafter"/>
</dbReference>
<evidence type="ECO:0000256" key="3">
    <source>
        <dbReference type="ARBA" id="ARBA00023002"/>
    </source>
</evidence>
<comment type="caution">
    <text evidence="7">The sequence shown here is derived from an EMBL/GenBank/DDBJ whole genome shotgun (WGS) entry which is preliminary data.</text>
</comment>
<keyword evidence="3 5" id="KW-0560">Oxidoreductase</keyword>
<dbReference type="InterPro" id="IPR044831">
    <property type="entry name" value="Ccp1-like"/>
</dbReference>
<dbReference type="GO" id="GO:0034599">
    <property type="term" value="P:cellular response to oxidative stress"/>
    <property type="evidence" value="ECO:0007669"/>
    <property type="project" value="InterPro"/>
</dbReference>
<dbReference type="GO" id="GO:0020037">
    <property type="term" value="F:heme binding"/>
    <property type="evidence" value="ECO:0007669"/>
    <property type="project" value="UniProtKB-UniRule"/>
</dbReference>
<evidence type="ECO:0000256" key="4">
    <source>
        <dbReference type="RuleBase" id="RU004241"/>
    </source>
</evidence>
<keyword evidence="2" id="KW-0479">Metal-binding</keyword>
<dbReference type="Gene3D" id="1.10.520.10">
    <property type="match status" value="1"/>
</dbReference>
<dbReference type="GO" id="GO:0004601">
    <property type="term" value="F:peroxidase activity"/>
    <property type="evidence" value="ECO:0007669"/>
    <property type="project" value="UniProtKB-KW"/>
</dbReference>
<dbReference type="PRINTS" id="PR00458">
    <property type="entry name" value="PEROXIDASE"/>
</dbReference>
<dbReference type="EMBL" id="MU253751">
    <property type="protein sequence ID" value="KAG9248351.1"/>
    <property type="molecule type" value="Genomic_DNA"/>
</dbReference>
<dbReference type="PANTHER" id="PTHR31356">
    <property type="entry name" value="THYLAKOID LUMENAL 29 KDA PROTEIN, CHLOROPLASTIC-RELATED"/>
    <property type="match status" value="1"/>
</dbReference>
<evidence type="ECO:0000259" key="6">
    <source>
        <dbReference type="PROSITE" id="PS50873"/>
    </source>
</evidence>
<reference evidence="7" key="1">
    <citation type="journal article" date="2021" name="IMA Fungus">
        <title>Genomic characterization of three marine fungi, including Emericellopsis atlantica sp. nov. with signatures of a generalist lifestyle and marine biomass degradation.</title>
        <authorList>
            <person name="Hagestad O.C."/>
            <person name="Hou L."/>
            <person name="Andersen J.H."/>
            <person name="Hansen E.H."/>
            <person name="Altermark B."/>
            <person name="Li C."/>
            <person name="Kuhnert E."/>
            <person name="Cox R.J."/>
            <person name="Crous P.W."/>
            <person name="Spatafora J.W."/>
            <person name="Lail K."/>
            <person name="Amirebrahimi M."/>
            <person name="Lipzen A."/>
            <person name="Pangilinan J."/>
            <person name="Andreopoulos W."/>
            <person name="Hayes R.D."/>
            <person name="Ng V."/>
            <person name="Grigoriev I.V."/>
            <person name="Jackson S.A."/>
            <person name="Sutton T.D.S."/>
            <person name="Dobson A.D.W."/>
            <person name="Rama T."/>
        </authorList>
    </citation>
    <scope>NUCLEOTIDE SEQUENCE</scope>
    <source>
        <strain evidence="7">TRa3180A</strain>
    </source>
</reference>
<evidence type="ECO:0000313" key="8">
    <source>
        <dbReference type="Proteomes" id="UP000887226"/>
    </source>
</evidence>
<feature type="domain" description="Plant heme peroxidase family profile" evidence="6">
    <location>
        <begin position="33"/>
        <end position="176"/>
    </location>
</feature>
<evidence type="ECO:0000256" key="2">
    <source>
        <dbReference type="ARBA" id="ARBA00022617"/>
    </source>
</evidence>
<dbReference type="GO" id="GO:0000302">
    <property type="term" value="P:response to reactive oxygen species"/>
    <property type="evidence" value="ECO:0007669"/>
    <property type="project" value="TreeGrafter"/>
</dbReference>